<protein>
    <recommendedName>
        <fullName evidence="3">DUF2690 domain-containing protein</fullName>
    </recommendedName>
</protein>
<name>A0ABQ4JP79_SALAC</name>
<accession>A0ABQ4JP79</accession>
<proteinExistence type="predicted"/>
<dbReference type="InterPro" id="IPR021224">
    <property type="entry name" value="DUF2690"/>
</dbReference>
<dbReference type="Proteomes" id="UP000677457">
    <property type="component" value="Unassembled WGS sequence"/>
</dbReference>
<dbReference type="EMBL" id="BOQM01000009">
    <property type="protein sequence ID" value="GIM83972.1"/>
    <property type="molecule type" value="Genomic_DNA"/>
</dbReference>
<comment type="caution">
    <text evidence="1">The sequence shown here is derived from an EMBL/GenBank/DDBJ whole genome shotgun (WGS) entry which is preliminary data.</text>
</comment>
<evidence type="ECO:0008006" key="3">
    <source>
        <dbReference type="Google" id="ProtNLM"/>
    </source>
</evidence>
<gene>
    <name evidence="1" type="ORF">Sar04_14920</name>
</gene>
<evidence type="ECO:0000313" key="1">
    <source>
        <dbReference type="EMBL" id="GIM83972.1"/>
    </source>
</evidence>
<evidence type="ECO:0000313" key="2">
    <source>
        <dbReference type="Proteomes" id="UP000677457"/>
    </source>
</evidence>
<dbReference type="Pfam" id="PF10901">
    <property type="entry name" value="DUF2690"/>
    <property type="match status" value="1"/>
</dbReference>
<reference evidence="1 2" key="1">
    <citation type="submission" date="2021-03" db="EMBL/GenBank/DDBJ databases">
        <title>Whole genome shotgun sequence of Salinispora arenicola NBRC 105043.</title>
        <authorList>
            <person name="Komaki H."/>
            <person name="Tamura T."/>
        </authorList>
    </citation>
    <scope>NUCLEOTIDE SEQUENCE [LARGE SCALE GENOMIC DNA]</scope>
    <source>
        <strain evidence="1 2">NBRC 105043</strain>
    </source>
</reference>
<organism evidence="1 2">
    <name type="scientific">Salinispora arenicola</name>
    <dbReference type="NCBI Taxonomy" id="168697"/>
    <lineage>
        <taxon>Bacteria</taxon>
        <taxon>Bacillati</taxon>
        <taxon>Actinomycetota</taxon>
        <taxon>Actinomycetes</taxon>
        <taxon>Micromonosporales</taxon>
        <taxon>Micromonosporaceae</taxon>
        <taxon>Salinispora</taxon>
    </lineage>
</organism>
<sequence length="144" mass="16048">MEAARVIASGGGVMIDEATLLNSGCGSKCDGKDPASFRIYYEQLPHNYYTCAEDAWTVDTAEDPIAGVELRYSSRCRTAWARAKTQGMFKVESRYLSGAHRITMTELAANWRWTAMVDDAGLLARACLRTGPPGSDWNYCTRWY</sequence>
<keyword evidence="2" id="KW-1185">Reference proteome</keyword>